<feature type="domain" description="Pericentrin/AKAP-450 centrosomal targeting" evidence="7">
    <location>
        <begin position="65"/>
        <end position="138"/>
    </location>
</feature>
<evidence type="ECO:0000259" key="7">
    <source>
        <dbReference type="Pfam" id="PF10495"/>
    </source>
</evidence>
<dbReference type="AlphaFoldDB" id="A0A9P3FKR8"/>
<evidence type="ECO:0000256" key="3">
    <source>
        <dbReference type="ARBA" id="ARBA00022553"/>
    </source>
</evidence>
<evidence type="ECO:0000256" key="1">
    <source>
        <dbReference type="ARBA" id="ARBA00004267"/>
    </source>
</evidence>
<keyword evidence="3" id="KW-0597">Phosphoprotein</keyword>
<dbReference type="GO" id="GO:0005737">
    <property type="term" value="C:cytoplasm"/>
    <property type="evidence" value="ECO:0007669"/>
    <property type="project" value="UniProtKB-ARBA"/>
</dbReference>
<proteinExistence type="predicted"/>
<keyword evidence="4 6" id="KW-0175">Coiled coil</keyword>
<dbReference type="OrthoDB" id="10255000at2759"/>
<organism evidence="8 9">
    <name type="scientific">Cercospora kikuchii</name>
    <dbReference type="NCBI Taxonomy" id="84275"/>
    <lineage>
        <taxon>Eukaryota</taxon>
        <taxon>Fungi</taxon>
        <taxon>Dikarya</taxon>
        <taxon>Ascomycota</taxon>
        <taxon>Pezizomycotina</taxon>
        <taxon>Dothideomycetes</taxon>
        <taxon>Dothideomycetidae</taxon>
        <taxon>Mycosphaerellales</taxon>
        <taxon>Mycosphaerellaceae</taxon>
        <taxon>Cercospora</taxon>
    </lineage>
</organism>
<dbReference type="GO" id="GO:0005815">
    <property type="term" value="C:microtubule organizing center"/>
    <property type="evidence" value="ECO:0007669"/>
    <property type="project" value="UniProtKB-SubCell"/>
</dbReference>
<sequence length="163" mass="19159">MKREEDLKFKLKSAKASVKQLQQRSAENSQDLVARQPVDTLALTKRHESELKGLVKQIQFLRFSLNREHQFRSDLIHTKNYFLLQVQMYNACNREDLRLLEEIGVTPDMSFREKKRSLKSVACMVLAGVRMKRGAEKWRECRKVEESLLRKLEGVRKGRQLKG</sequence>
<reference evidence="8 9" key="1">
    <citation type="submission" date="2021-01" db="EMBL/GenBank/DDBJ databases">
        <title>Cercospora kikuchii MAFF 305040 whole genome shotgun sequence.</title>
        <authorList>
            <person name="Kashiwa T."/>
            <person name="Suzuki T."/>
        </authorList>
    </citation>
    <scope>NUCLEOTIDE SEQUENCE [LARGE SCALE GENOMIC DNA]</scope>
    <source>
        <strain evidence="8 9">MAFF 305040</strain>
    </source>
</reference>
<keyword evidence="9" id="KW-1185">Reference proteome</keyword>
<evidence type="ECO:0000313" key="9">
    <source>
        <dbReference type="Proteomes" id="UP000825890"/>
    </source>
</evidence>
<protein>
    <recommendedName>
        <fullName evidence="7">Pericentrin/AKAP-450 centrosomal targeting domain-containing protein</fullName>
    </recommendedName>
</protein>
<dbReference type="GO" id="GO:0005634">
    <property type="term" value="C:nucleus"/>
    <property type="evidence" value="ECO:0007669"/>
    <property type="project" value="UniProtKB-SubCell"/>
</dbReference>
<dbReference type="RefSeq" id="XP_044662126.1">
    <property type="nucleotide sequence ID" value="XM_044806191.1"/>
</dbReference>
<keyword evidence="2" id="KW-0963">Cytoplasm</keyword>
<evidence type="ECO:0000256" key="4">
    <source>
        <dbReference type="ARBA" id="ARBA00023054"/>
    </source>
</evidence>
<accession>A0A9P3FKR8</accession>
<dbReference type="GeneID" id="68296299"/>
<dbReference type="InterPro" id="IPR019528">
    <property type="entry name" value="PACT_domain"/>
</dbReference>
<gene>
    <name evidence="8" type="ORF">CKM354_001072400</name>
</gene>
<feature type="coiled-coil region" evidence="6">
    <location>
        <begin position="4"/>
        <end position="31"/>
    </location>
</feature>
<keyword evidence="5" id="KW-0206">Cytoskeleton</keyword>
<comment type="subcellular location">
    <subcellularLocation>
        <location evidence="1">Cytoplasm</location>
        <location evidence="1">Cytoskeleton</location>
        <location evidence="1">Microtubule organizing center</location>
    </subcellularLocation>
</comment>
<evidence type="ECO:0000256" key="5">
    <source>
        <dbReference type="ARBA" id="ARBA00023212"/>
    </source>
</evidence>
<evidence type="ECO:0000256" key="6">
    <source>
        <dbReference type="SAM" id="Coils"/>
    </source>
</evidence>
<evidence type="ECO:0000256" key="2">
    <source>
        <dbReference type="ARBA" id="ARBA00022490"/>
    </source>
</evidence>
<dbReference type="Pfam" id="PF10495">
    <property type="entry name" value="PACT_coil_coil"/>
    <property type="match status" value="1"/>
</dbReference>
<evidence type="ECO:0000313" key="8">
    <source>
        <dbReference type="EMBL" id="GIZ47639.1"/>
    </source>
</evidence>
<dbReference type="EMBL" id="BOLY01000007">
    <property type="protein sequence ID" value="GIZ47639.1"/>
    <property type="molecule type" value="Genomic_DNA"/>
</dbReference>
<name>A0A9P3FKR8_9PEZI</name>
<dbReference type="Proteomes" id="UP000825890">
    <property type="component" value="Unassembled WGS sequence"/>
</dbReference>
<comment type="caution">
    <text evidence="8">The sequence shown here is derived from an EMBL/GenBank/DDBJ whole genome shotgun (WGS) entry which is preliminary data.</text>
</comment>